<proteinExistence type="predicted"/>
<dbReference type="InterPro" id="IPR036928">
    <property type="entry name" value="AS_sf"/>
</dbReference>
<comment type="caution">
    <text evidence="2">The sequence shown here is derived from an EMBL/GenBank/DDBJ whole genome shotgun (WGS) entry which is preliminary data.</text>
</comment>
<dbReference type="SUPFAM" id="SSF75304">
    <property type="entry name" value="Amidase signature (AS) enzymes"/>
    <property type="match status" value="1"/>
</dbReference>
<sequence length="412" mass="43785">MRAAMNTAAEIQLDCANYQIPDCIADKNGSLSGLRLGVKDLFHIAGLPTTAGNPDWLKTHPTPSSTSSVVKTLIEQGAELTAKTLTDEIAYSLNGVNSHYGTPINPADNTRIPGGSSSGSAVAVANGTIDIGLGTDTGGSIRVPASYNGLYGFRPSHGVVAVDNLIGLAPEFDTVGWLTRDFATLHRVASCLVPEQPSGKIERLVVALPQGFSTQGLSVQALSNWKAIVDALLPKLNAIVSDVCVKELPQAMCAKASDAFRALQGRQIWREHGDWIEGAEPTFADDISARLQWCKSLTQADEDSAELLAQEFLAYWQQEFITDSATAVLCPTAPGAAPKLTMADDELASYRNHLMGLTAPAGLAKAPQISLPLMNDQHAPWGVSLIGQYLSDQAVLNLAKLIDDSEVNNKNI</sequence>
<dbReference type="InterPro" id="IPR023631">
    <property type="entry name" value="Amidase_dom"/>
</dbReference>
<keyword evidence="3" id="KW-1185">Reference proteome</keyword>
<dbReference type="InterPro" id="IPR020556">
    <property type="entry name" value="Amidase_CS"/>
</dbReference>
<organism evidence="2 3">
    <name type="scientific">Sessilibacter corallicola</name>
    <dbReference type="NCBI Taxonomy" id="2904075"/>
    <lineage>
        <taxon>Bacteria</taxon>
        <taxon>Pseudomonadati</taxon>
        <taxon>Pseudomonadota</taxon>
        <taxon>Gammaproteobacteria</taxon>
        <taxon>Cellvibrionales</taxon>
        <taxon>Cellvibrionaceae</taxon>
        <taxon>Sessilibacter</taxon>
    </lineage>
</organism>
<protein>
    <submittedName>
        <fullName evidence="2">Amidase family protein</fullName>
    </submittedName>
</protein>
<reference evidence="2 3" key="1">
    <citation type="submission" date="2024-04" db="EMBL/GenBank/DDBJ databases">
        <title>Draft genome sequence of Sessilibacter corallicola NBRC 116591.</title>
        <authorList>
            <person name="Miyakawa T."/>
            <person name="Kusuya Y."/>
            <person name="Miura T."/>
        </authorList>
    </citation>
    <scope>NUCLEOTIDE SEQUENCE [LARGE SCALE GENOMIC DNA]</scope>
    <source>
        <strain evidence="2 3">KU-00831-HH</strain>
    </source>
</reference>
<feature type="domain" description="Amidase" evidence="1">
    <location>
        <begin position="20"/>
        <end position="396"/>
    </location>
</feature>
<dbReference type="PANTHER" id="PTHR46310:SF7">
    <property type="entry name" value="AMIDASE 1"/>
    <property type="match status" value="1"/>
</dbReference>
<dbReference type="EMBL" id="BAABWN010000003">
    <property type="protein sequence ID" value="GAA6167287.1"/>
    <property type="molecule type" value="Genomic_DNA"/>
</dbReference>
<gene>
    <name evidence="2" type="ORF">NBRC116591_10970</name>
</gene>
<evidence type="ECO:0000313" key="2">
    <source>
        <dbReference type="EMBL" id="GAA6167287.1"/>
    </source>
</evidence>
<dbReference type="PANTHER" id="PTHR46310">
    <property type="entry name" value="AMIDASE 1"/>
    <property type="match status" value="1"/>
</dbReference>
<evidence type="ECO:0000259" key="1">
    <source>
        <dbReference type="Pfam" id="PF01425"/>
    </source>
</evidence>
<evidence type="ECO:0000313" key="3">
    <source>
        <dbReference type="Proteomes" id="UP001465153"/>
    </source>
</evidence>
<dbReference type="NCBIfam" id="NF006169">
    <property type="entry name" value="PRK08310.1"/>
    <property type="match status" value="1"/>
</dbReference>
<dbReference type="Gene3D" id="3.90.1300.10">
    <property type="entry name" value="Amidase signature (AS) domain"/>
    <property type="match status" value="1"/>
</dbReference>
<dbReference type="Pfam" id="PF01425">
    <property type="entry name" value="Amidase"/>
    <property type="match status" value="1"/>
</dbReference>
<dbReference type="Proteomes" id="UP001465153">
    <property type="component" value="Unassembled WGS sequence"/>
</dbReference>
<name>A0ABQ0A6K9_9GAMM</name>
<dbReference type="PROSITE" id="PS00571">
    <property type="entry name" value="AMIDASES"/>
    <property type="match status" value="1"/>
</dbReference>
<accession>A0ABQ0A6K9</accession>